<evidence type="ECO:0000256" key="1">
    <source>
        <dbReference type="SAM" id="Phobius"/>
    </source>
</evidence>
<accession>A0A9W5R5T4</accession>
<proteinExistence type="predicted"/>
<gene>
    <name evidence="2" type="ORF">IKC_05773</name>
</gene>
<name>A0A9W5R5T4_BACCE</name>
<feature type="transmembrane region" description="Helical" evidence="1">
    <location>
        <begin position="103"/>
        <end position="122"/>
    </location>
</feature>
<evidence type="ECO:0000313" key="2">
    <source>
        <dbReference type="EMBL" id="EOQ09374.1"/>
    </source>
</evidence>
<organism evidence="2 3">
    <name type="scientific">Bacillus cereus VD184</name>
    <dbReference type="NCBI Taxonomy" id="1053242"/>
    <lineage>
        <taxon>Bacteria</taxon>
        <taxon>Bacillati</taxon>
        <taxon>Bacillota</taxon>
        <taxon>Bacilli</taxon>
        <taxon>Bacillales</taxon>
        <taxon>Bacillaceae</taxon>
        <taxon>Bacillus</taxon>
        <taxon>Bacillus cereus group</taxon>
    </lineage>
</organism>
<keyword evidence="1" id="KW-0812">Transmembrane</keyword>
<feature type="transmembrane region" description="Helical" evidence="1">
    <location>
        <begin position="77"/>
        <end position="97"/>
    </location>
</feature>
<keyword evidence="1" id="KW-0472">Membrane</keyword>
<feature type="transmembrane region" description="Helical" evidence="1">
    <location>
        <begin position="42"/>
        <end position="65"/>
    </location>
</feature>
<dbReference type="Proteomes" id="UP000014028">
    <property type="component" value="Unassembled WGS sequence"/>
</dbReference>
<dbReference type="InterPro" id="IPR010640">
    <property type="entry name" value="Low_temperature_requirement_A"/>
</dbReference>
<dbReference type="EMBL" id="AHFK01000051">
    <property type="protein sequence ID" value="EOQ09374.1"/>
    <property type="molecule type" value="Genomic_DNA"/>
</dbReference>
<evidence type="ECO:0008006" key="4">
    <source>
        <dbReference type="Google" id="ProtNLM"/>
    </source>
</evidence>
<dbReference type="AlphaFoldDB" id="A0A9W5R5T4"/>
<dbReference type="Pfam" id="PF06772">
    <property type="entry name" value="LtrA"/>
    <property type="match status" value="1"/>
</dbReference>
<feature type="transmembrane region" description="Helical" evidence="1">
    <location>
        <begin position="194"/>
        <end position="215"/>
    </location>
</feature>
<keyword evidence="1" id="KW-1133">Transmembrane helix</keyword>
<feature type="transmembrane region" description="Helical" evidence="1">
    <location>
        <begin position="296"/>
        <end position="317"/>
    </location>
</feature>
<feature type="transmembrane region" description="Helical" evidence="1">
    <location>
        <begin position="261"/>
        <end position="284"/>
    </location>
</feature>
<feature type="transmembrane region" description="Helical" evidence="1">
    <location>
        <begin position="134"/>
        <end position="152"/>
    </location>
</feature>
<dbReference type="PANTHER" id="PTHR36840:SF1">
    <property type="entry name" value="BLL5714 PROTEIN"/>
    <property type="match status" value="1"/>
</dbReference>
<dbReference type="PANTHER" id="PTHR36840">
    <property type="entry name" value="BLL5714 PROTEIN"/>
    <property type="match status" value="1"/>
</dbReference>
<feature type="transmembrane region" description="Helical" evidence="1">
    <location>
        <begin position="158"/>
        <end position="174"/>
    </location>
</feature>
<sequence length="380" mass="42689">MYKKIKHTMQNNKVSTLELFFDLVFVFTITQLTGALTHHLHWIGFLQVFLMLALIWWMYGGYLWLTNITQIANSQLRGFLLFGMAGFLMISLAIPDAFGKNSWAFGLGYMIVNTMHSTLFVLSSKGVVRTAISSTIPLNFLNASLVLIGGIAGGDIQYIFWILAISIQILFPYIRKQKGEYHFSPHHFVERHGLVVIVAIGESIIAIGVGAEGHVMNLETTVSSIAALVLSFTLWSVYFAEDKRIERAFSNIPTAARRRQIAFNAFGYAHYIIIVGVIILAVGIKKTLHHPLHPLSFLEAFSFGFGIAVFILGNLWFHRTLLSIKSFPHIIGTLATFVTILFGMHYALLQLLSLIFIVSCIIYTNKQDTSEHLKTRVSEN</sequence>
<protein>
    <recommendedName>
        <fullName evidence="4">Low temperature requirement protein A</fullName>
    </recommendedName>
</protein>
<dbReference type="RefSeq" id="WP_016122969.1">
    <property type="nucleotide sequence ID" value="NZ_KB976831.1"/>
</dbReference>
<feature type="transmembrane region" description="Helical" evidence="1">
    <location>
        <begin position="324"/>
        <end position="342"/>
    </location>
</feature>
<comment type="caution">
    <text evidence="2">The sequence shown here is derived from an EMBL/GenBank/DDBJ whole genome shotgun (WGS) entry which is preliminary data.</text>
</comment>
<feature type="transmembrane region" description="Helical" evidence="1">
    <location>
        <begin position="221"/>
        <end position="240"/>
    </location>
</feature>
<evidence type="ECO:0000313" key="3">
    <source>
        <dbReference type="Proteomes" id="UP000014028"/>
    </source>
</evidence>
<reference evidence="2 3" key="1">
    <citation type="submission" date="2012-12" db="EMBL/GenBank/DDBJ databases">
        <title>The Genome Sequence of Bacillus cereus VD184.</title>
        <authorList>
            <consortium name="The Broad Institute Genome Sequencing Platform"/>
            <consortium name="The Broad Institute Genome Sequencing Center for Infectious Disease"/>
            <person name="Feldgarden M."/>
            <person name="Van der Auwera G.A."/>
            <person name="Mahillon J."/>
            <person name="Duprez V."/>
            <person name="Timmery S."/>
            <person name="Mattelet C."/>
            <person name="Dierick K."/>
            <person name="Sun M."/>
            <person name="Yu Z."/>
            <person name="Zhu L."/>
            <person name="Hu X."/>
            <person name="Shank E.B."/>
            <person name="Swiecicka I."/>
            <person name="Hansen B.M."/>
            <person name="Andrup L."/>
            <person name="Walker B."/>
            <person name="Young S.K."/>
            <person name="Zeng Q."/>
            <person name="Gargeya S."/>
            <person name="Fitzgerald M."/>
            <person name="Haas B."/>
            <person name="Abouelleil A."/>
            <person name="Alvarado L."/>
            <person name="Arachchi H.M."/>
            <person name="Berlin A.M."/>
            <person name="Chapman S.B."/>
            <person name="Dewar J."/>
            <person name="Goldberg J."/>
            <person name="Griggs A."/>
            <person name="Gujja S."/>
            <person name="Hansen M."/>
            <person name="Howarth C."/>
            <person name="Imamovic A."/>
            <person name="Larimer J."/>
            <person name="McCowan C."/>
            <person name="Murphy C."/>
            <person name="Neiman D."/>
            <person name="Pearson M."/>
            <person name="Priest M."/>
            <person name="Roberts A."/>
            <person name="Saif S."/>
            <person name="Shea T."/>
            <person name="Sisk P."/>
            <person name="Sykes S."/>
            <person name="Wortman J."/>
            <person name="Nusbaum C."/>
            <person name="Birren B."/>
        </authorList>
    </citation>
    <scope>NUCLEOTIDE SEQUENCE [LARGE SCALE GENOMIC DNA]</scope>
    <source>
        <strain evidence="2 3">VD184</strain>
    </source>
</reference>
<feature type="transmembrane region" description="Helical" evidence="1">
    <location>
        <begin position="20"/>
        <end position="36"/>
    </location>
</feature>